<accession>A0A329CIK9</accession>
<gene>
    <name evidence="3" type="ORF">BX591_1091</name>
</gene>
<name>A0A329CIK9_9BURK</name>
<evidence type="ECO:0000313" key="4">
    <source>
        <dbReference type="Proteomes" id="UP000248918"/>
    </source>
</evidence>
<comment type="caution">
    <text evidence="3">The sequence shown here is derived from an EMBL/GenBank/DDBJ whole genome shotgun (WGS) entry which is preliminary data.</text>
</comment>
<proteinExistence type="predicted"/>
<dbReference type="Proteomes" id="UP000248918">
    <property type="component" value="Unassembled WGS sequence"/>
</dbReference>
<keyword evidence="2" id="KW-1133">Transmembrane helix</keyword>
<feature type="region of interest" description="Disordered" evidence="1">
    <location>
        <begin position="239"/>
        <end position="260"/>
    </location>
</feature>
<dbReference type="EMBL" id="QLTK01000009">
    <property type="protein sequence ID" value="RAS30825.1"/>
    <property type="molecule type" value="Genomic_DNA"/>
</dbReference>
<feature type="transmembrane region" description="Helical" evidence="2">
    <location>
        <begin position="319"/>
        <end position="339"/>
    </location>
</feature>
<dbReference type="AlphaFoldDB" id="A0A329CIK9"/>
<keyword evidence="2" id="KW-0812">Transmembrane</keyword>
<protein>
    <submittedName>
        <fullName evidence="3">Uncharacterized protein</fullName>
    </submittedName>
</protein>
<evidence type="ECO:0000313" key="3">
    <source>
        <dbReference type="EMBL" id="RAS30825.1"/>
    </source>
</evidence>
<reference evidence="3 4" key="1">
    <citation type="submission" date="2018-06" db="EMBL/GenBank/DDBJ databases">
        <title>Genomic Encyclopedia of Type Strains, Phase III (KMG-III): the genomes of soil and plant-associated and newly described type strains.</title>
        <authorList>
            <person name="Whitman W."/>
        </authorList>
    </citation>
    <scope>NUCLEOTIDE SEQUENCE [LARGE SCALE GENOMIC DNA]</scope>
    <source>
        <strain evidence="3 4">LMG 23644</strain>
    </source>
</reference>
<sequence>MHKTRVGTITLCFDTNKIRAEVWNGPRCTGKDLTSLAVLGRQAEPLLVAICRRLTGLRFYSRLNVLTTASALGDALTALRYKSLPDSAEAWQIFVVDAYRFCLTRPDRTSKLRTRLEEWVRYWLPLLSNLQQTTEFLPAGVIFPRPPANFLPRRWNEPAVAAEEGEPPDKDDKESLIVGISLARTDAAYLDEVEAELSRRRAILHRVFSAHWQTVVEHFDYGQRLMSKTSPLTIARLIKQDRSGTGRSRQSLADHPTGGHSERSLADLLAVIRYRHSAWAERDYFGNDHLLPRSGLFAFPPGAPEVPFSHINRFRRLNWMLGNLTSLDLAIAAALLVIVDLHGILTHPA</sequence>
<organism evidence="3 4">
    <name type="scientific">Paraburkholderia bryophila</name>
    <dbReference type="NCBI Taxonomy" id="420952"/>
    <lineage>
        <taxon>Bacteria</taxon>
        <taxon>Pseudomonadati</taxon>
        <taxon>Pseudomonadota</taxon>
        <taxon>Betaproteobacteria</taxon>
        <taxon>Burkholderiales</taxon>
        <taxon>Burkholderiaceae</taxon>
        <taxon>Paraburkholderia</taxon>
    </lineage>
</organism>
<evidence type="ECO:0000256" key="1">
    <source>
        <dbReference type="SAM" id="MobiDB-lite"/>
    </source>
</evidence>
<evidence type="ECO:0000256" key="2">
    <source>
        <dbReference type="SAM" id="Phobius"/>
    </source>
</evidence>
<keyword evidence="2" id="KW-0472">Membrane</keyword>